<feature type="transmembrane region" description="Helical" evidence="9">
    <location>
        <begin position="56"/>
        <end position="82"/>
    </location>
</feature>
<dbReference type="Pfam" id="PF00584">
    <property type="entry name" value="SecE"/>
    <property type="match status" value="1"/>
</dbReference>
<dbReference type="AlphaFoldDB" id="A0A1I4VG70"/>
<evidence type="ECO:0000256" key="8">
    <source>
        <dbReference type="ARBA" id="ARBA00023136"/>
    </source>
</evidence>
<evidence type="ECO:0000256" key="7">
    <source>
        <dbReference type="ARBA" id="ARBA00023010"/>
    </source>
</evidence>
<keyword evidence="5 9" id="KW-0653">Protein transport</keyword>
<evidence type="ECO:0000313" key="10">
    <source>
        <dbReference type="EMBL" id="SFN00169.1"/>
    </source>
</evidence>
<name>A0A1I4VG70_9PROT</name>
<dbReference type="InterPro" id="IPR001901">
    <property type="entry name" value="Translocase_SecE/Sec61-g"/>
</dbReference>
<comment type="subcellular location">
    <subcellularLocation>
        <location evidence="9">Cell membrane</location>
        <topology evidence="9">Single-pass membrane protein</topology>
    </subcellularLocation>
    <subcellularLocation>
        <location evidence="1">Membrane</location>
    </subcellularLocation>
</comment>
<dbReference type="Proteomes" id="UP000183287">
    <property type="component" value="Unassembled WGS sequence"/>
</dbReference>
<comment type="similarity">
    <text evidence="9">Belongs to the SecE/SEC61-gamma family.</text>
</comment>
<keyword evidence="2 9" id="KW-0813">Transport</keyword>
<dbReference type="GO" id="GO:0009306">
    <property type="term" value="P:protein secretion"/>
    <property type="evidence" value="ECO:0007669"/>
    <property type="project" value="UniProtKB-UniRule"/>
</dbReference>
<evidence type="ECO:0000256" key="6">
    <source>
        <dbReference type="ARBA" id="ARBA00022989"/>
    </source>
</evidence>
<dbReference type="Gene3D" id="1.20.5.1030">
    <property type="entry name" value="Preprotein translocase secy subunit"/>
    <property type="match status" value="1"/>
</dbReference>
<evidence type="ECO:0000313" key="11">
    <source>
        <dbReference type="Proteomes" id="UP000183287"/>
    </source>
</evidence>
<keyword evidence="11" id="KW-1185">Reference proteome</keyword>
<dbReference type="PANTHER" id="PTHR33910:SF1">
    <property type="entry name" value="PROTEIN TRANSLOCASE SUBUNIT SECE"/>
    <property type="match status" value="1"/>
</dbReference>
<accession>A0A1I4VG70</accession>
<dbReference type="EMBL" id="FOUB01000082">
    <property type="protein sequence ID" value="SFN00169.1"/>
    <property type="molecule type" value="Genomic_DNA"/>
</dbReference>
<evidence type="ECO:0000256" key="4">
    <source>
        <dbReference type="ARBA" id="ARBA00022692"/>
    </source>
</evidence>
<dbReference type="GO" id="GO:0006605">
    <property type="term" value="P:protein targeting"/>
    <property type="evidence" value="ECO:0007669"/>
    <property type="project" value="UniProtKB-UniRule"/>
</dbReference>
<evidence type="ECO:0000256" key="2">
    <source>
        <dbReference type="ARBA" id="ARBA00022448"/>
    </source>
</evidence>
<dbReference type="HAMAP" id="MF_00422">
    <property type="entry name" value="SecE"/>
    <property type="match status" value="1"/>
</dbReference>
<protein>
    <recommendedName>
        <fullName evidence="9">Protein translocase subunit SecE</fullName>
    </recommendedName>
</protein>
<evidence type="ECO:0000256" key="1">
    <source>
        <dbReference type="ARBA" id="ARBA00004370"/>
    </source>
</evidence>
<evidence type="ECO:0000256" key="3">
    <source>
        <dbReference type="ARBA" id="ARBA00022475"/>
    </source>
</evidence>
<keyword evidence="7 9" id="KW-0811">Translocation</keyword>
<dbReference type="GO" id="GO:0043952">
    <property type="term" value="P:protein transport by the Sec complex"/>
    <property type="evidence" value="ECO:0007669"/>
    <property type="project" value="UniProtKB-UniRule"/>
</dbReference>
<dbReference type="InterPro" id="IPR005807">
    <property type="entry name" value="SecE_bac"/>
</dbReference>
<evidence type="ECO:0000256" key="5">
    <source>
        <dbReference type="ARBA" id="ARBA00022927"/>
    </source>
</evidence>
<dbReference type="GO" id="GO:0005886">
    <property type="term" value="C:plasma membrane"/>
    <property type="evidence" value="ECO:0007669"/>
    <property type="project" value="UniProtKB-SubCell"/>
</dbReference>
<evidence type="ECO:0000256" key="9">
    <source>
        <dbReference type="HAMAP-Rule" id="MF_00422"/>
    </source>
</evidence>
<dbReference type="NCBIfam" id="TIGR00964">
    <property type="entry name" value="secE_bact"/>
    <property type="match status" value="1"/>
</dbReference>
<dbReference type="PRINTS" id="PR01650">
    <property type="entry name" value="SECETRNLCASE"/>
</dbReference>
<keyword evidence="6 9" id="KW-1133">Transmembrane helix</keyword>
<gene>
    <name evidence="9" type="primary">secE</name>
    <name evidence="10" type="ORF">SAMN05421863_108210</name>
</gene>
<dbReference type="PANTHER" id="PTHR33910">
    <property type="entry name" value="PROTEIN TRANSLOCASE SUBUNIT SECE"/>
    <property type="match status" value="1"/>
</dbReference>
<comment type="function">
    <text evidence="9">Essential subunit of the Sec protein translocation channel SecYEG. Clamps together the 2 halves of SecY. May contact the channel plug during translocation.</text>
</comment>
<dbReference type="InterPro" id="IPR038379">
    <property type="entry name" value="SecE_sf"/>
</dbReference>
<reference evidence="11" key="1">
    <citation type="submission" date="2016-10" db="EMBL/GenBank/DDBJ databases">
        <authorList>
            <person name="Varghese N."/>
            <person name="Submissions S."/>
        </authorList>
    </citation>
    <scope>NUCLEOTIDE SEQUENCE [LARGE SCALE GENOMIC DNA]</scope>
    <source>
        <strain evidence="11">Nm44</strain>
    </source>
</reference>
<dbReference type="GO" id="GO:0065002">
    <property type="term" value="P:intracellular protein transmembrane transport"/>
    <property type="evidence" value="ECO:0007669"/>
    <property type="project" value="UniProtKB-UniRule"/>
</dbReference>
<sequence>MVVRVLLLLLGIILGITIAWFTDQGKQFYAFSRESIEETKKVIWPGRKETMQTAGVVFAFVIAMAAFLWLVDTGLMAIIRFVMDQEG</sequence>
<keyword evidence="3 9" id="KW-1003">Cell membrane</keyword>
<keyword evidence="8 9" id="KW-0472">Membrane</keyword>
<keyword evidence="4 9" id="KW-0812">Transmembrane</keyword>
<dbReference type="GO" id="GO:0008320">
    <property type="term" value="F:protein transmembrane transporter activity"/>
    <property type="evidence" value="ECO:0007669"/>
    <property type="project" value="UniProtKB-UniRule"/>
</dbReference>
<proteinExistence type="inferred from homology"/>
<comment type="subunit">
    <text evidence="9">Component of the Sec protein translocase complex. Heterotrimer consisting of SecY, SecE and SecG subunits. The heterotrimers can form oligomers, although 1 heterotrimer is thought to be able to translocate proteins. Interacts with the ribosome. Interacts with SecDF, and other proteins may be involved. Interacts with SecA.</text>
</comment>
<organism evidence="10 11">
    <name type="scientific">Nitrosomonas communis</name>
    <dbReference type="NCBI Taxonomy" id="44574"/>
    <lineage>
        <taxon>Bacteria</taxon>
        <taxon>Pseudomonadati</taxon>
        <taxon>Pseudomonadota</taxon>
        <taxon>Betaproteobacteria</taxon>
        <taxon>Nitrosomonadales</taxon>
        <taxon>Nitrosomonadaceae</taxon>
        <taxon>Nitrosomonas</taxon>
    </lineage>
</organism>
<dbReference type="STRING" id="44574.AAW31_01325"/>